<dbReference type="EMBL" id="KN821509">
    <property type="protein sequence ID" value="KIJ04793.1"/>
    <property type="molecule type" value="Genomic_DNA"/>
</dbReference>
<dbReference type="AlphaFoldDB" id="A0A0C9T043"/>
<dbReference type="Proteomes" id="UP000053647">
    <property type="component" value="Unassembled WGS sequence"/>
</dbReference>
<name>A0A0C9T043_PAXIN</name>
<accession>A0A0C9T043</accession>
<dbReference type="OrthoDB" id="2690861at2759"/>
<sequence>MTTDNASQQLITATTDYSKGVKNAPKSYIQLEGQLQHIVATSNLALEPRLSIDPPHLPTTLTLILVPLNGVFSHQPGACLATLKAMENILRPQPLQLPIIRKIPSAPED</sequence>
<evidence type="ECO:0000313" key="1">
    <source>
        <dbReference type="EMBL" id="KIJ04793.1"/>
    </source>
</evidence>
<keyword evidence="2" id="KW-1185">Reference proteome</keyword>
<proteinExistence type="predicted"/>
<dbReference type="HOGENOM" id="CLU_2184787_0_0_1"/>
<reference evidence="2" key="2">
    <citation type="submission" date="2015-01" db="EMBL/GenBank/DDBJ databases">
        <title>Evolutionary Origins and Diversification of the Mycorrhizal Mutualists.</title>
        <authorList>
            <consortium name="DOE Joint Genome Institute"/>
            <consortium name="Mycorrhizal Genomics Consortium"/>
            <person name="Kohler A."/>
            <person name="Kuo A."/>
            <person name="Nagy L.G."/>
            <person name="Floudas D."/>
            <person name="Copeland A."/>
            <person name="Barry K.W."/>
            <person name="Cichocki N."/>
            <person name="Veneault-Fourrey C."/>
            <person name="LaButti K."/>
            <person name="Lindquist E.A."/>
            <person name="Lipzen A."/>
            <person name="Lundell T."/>
            <person name="Morin E."/>
            <person name="Murat C."/>
            <person name="Riley R."/>
            <person name="Ohm R."/>
            <person name="Sun H."/>
            <person name="Tunlid A."/>
            <person name="Henrissat B."/>
            <person name="Grigoriev I.V."/>
            <person name="Hibbett D.S."/>
            <person name="Martin F."/>
        </authorList>
    </citation>
    <scope>NUCLEOTIDE SEQUENCE [LARGE SCALE GENOMIC DNA]</scope>
    <source>
        <strain evidence="2">ATCC 200175</strain>
    </source>
</reference>
<organism evidence="1 2">
    <name type="scientific">Paxillus involutus ATCC 200175</name>
    <dbReference type="NCBI Taxonomy" id="664439"/>
    <lineage>
        <taxon>Eukaryota</taxon>
        <taxon>Fungi</taxon>
        <taxon>Dikarya</taxon>
        <taxon>Basidiomycota</taxon>
        <taxon>Agaricomycotina</taxon>
        <taxon>Agaricomycetes</taxon>
        <taxon>Agaricomycetidae</taxon>
        <taxon>Boletales</taxon>
        <taxon>Paxilineae</taxon>
        <taxon>Paxillaceae</taxon>
        <taxon>Paxillus</taxon>
    </lineage>
</organism>
<evidence type="ECO:0000313" key="2">
    <source>
        <dbReference type="Proteomes" id="UP000053647"/>
    </source>
</evidence>
<reference evidence="1 2" key="1">
    <citation type="submission" date="2014-06" db="EMBL/GenBank/DDBJ databases">
        <authorList>
            <consortium name="DOE Joint Genome Institute"/>
            <person name="Kuo A."/>
            <person name="Kohler A."/>
            <person name="Nagy L.G."/>
            <person name="Floudas D."/>
            <person name="Copeland A."/>
            <person name="Barry K.W."/>
            <person name="Cichocki N."/>
            <person name="Veneault-Fourrey C."/>
            <person name="LaButti K."/>
            <person name="Lindquist E.A."/>
            <person name="Lipzen A."/>
            <person name="Lundell T."/>
            <person name="Morin E."/>
            <person name="Murat C."/>
            <person name="Sun H."/>
            <person name="Tunlid A."/>
            <person name="Henrissat B."/>
            <person name="Grigoriev I.V."/>
            <person name="Hibbett D.S."/>
            <person name="Martin F."/>
            <person name="Nordberg H.P."/>
            <person name="Cantor M.N."/>
            <person name="Hua S.X."/>
        </authorList>
    </citation>
    <scope>NUCLEOTIDE SEQUENCE [LARGE SCALE GENOMIC DNA]</scope>
    <source>
        <strain evidence="1 2">ATCC 200175</strain>
    </source>
</reference>
<gene>
    <name evidence="1" type="ORF">PAXINDRAFT_104015</name>
</gene>
<protein>
    <submittedName>
        <fullName evidence="1">Uncharacterized protein</fullName>
    </submittedName>
</protein>